<dbReference type="SUPFAM" id="SSF53448">
    <property type="entry name" value="Nucleotide-diphospho-sugar transferases"/>
    <property type="match status" value="1"/>
</dbReference>
<keyword evidence="2" id="KW-0808">Transferase</keyword>
<evidence type="ECO:0000313" key="2">
    <source>
        <dbReference type="EMBL" id="TDO25817.1"/>
    </source>
</evidence>
<dbReference type="InterPro" id="IPR025877">
    <property type="entry name" value="MobA-like_NTP_Trfase"/>
</dbReference>
<dbReference type="AlphaFoldDB" id="A0A4R6IU24"/>
<dbReference type="Gene3D" id="3.90.550.10">
    <property type="entry name" value="Spore Coat Polysaccharide Biosynthesis Protein SpsA, Chain A"/>
    <property type="match status" value="1"/>
</dbReference>
<keyword evidence="3" id="KW-1185">Reference proteome</keyword>
<feature type="domain" description="MobA-like NTP transferase" evidence="1">
    <location>
        <begin position="9"/>
        <end position="166"/>
    </location>
</feature>
<dbReference type="RefSeq" id="WP_133475306.1">
    <property type="nucleotide sequence ID" value="NZ_SNWP01000012.1"/>
</dbReference>
<gene>
    <name evidence="2" type="ORF">BC659_2741</name>
</gene>
<dbReference type="CDD" id="cd04182">
    <property type="entry name" value="GT_2_like_f"/>
    <property type="match status" value="1"/>
</dbReference>
<dbReference type="GO" id="GO:0016779">
    <property type="term" value="F:nucleotidyltransferase activity"/>
    <property type="evidence" value="ECO:0007669"/>
    <property type="project" value="UniProtKB-KW"/>
</dbReference>
<comment type="caution">
    <text evidence="2">The sequence shown here is derived from an EMBL/GenBank/DDBJ whole genome shotgun (WGS) entry which is preliminary data.</text>
</comment>
<dbReference type="PANTHER" id="PTHR43777">
    <property type="entry name" value="MOLYBDENUM COFACTOR CYTIDYLYLTRANSFERASE"/>
    <property type="match status" value="1"/>
</dbReference>
<dbReference type="PANTHER" id="PTHR43777:SF1">
    <property type="entry name" value="MOLYBDENUM COFACTOR CYTIDYLYLTRANSFERASE"/>
    <property type="match status" value="1"/>
</dbReference>
<dbReference type="OrthoDB" id="9779263at2"/>
<evidence type="ECO:0000259" key="1">
    <source>
        <dbReference type="Pfam" id="PF12804"/>
    </source>
</evidence>
<protein>
    <submittedName>
        <fullName evidence="2">Molybdenum cofactor cytidylyltransferase</fullName>
    </submittedName>
</protein>
<organism evidence="2 3">
    <name type="scientific">Sediminibacterium goheungense</name>
    <dbReference type="NCBI Taxonomy" id="1086393"/>
    <lineage>
        <taxon>Bacteria</taxon>
        <taxon>Pseudomonadati</taxon>
        <taxon>Bacteroidota</taxon>
        <taxon>Chitinophagia</taxon>
        <taxon>Chitinophagales</taxon>
        <taxon>Chitinophagaceae</taxon>
        <taxon>Sediminibacterium</taxon>
    </lineage>
</organism>
<name>A0A4R6IU24_9BACT</name>
<dbReference type="EMBL" id="SNWP01000012">
    <property type="protein sequence ID" value="TDO25817.1"/>
    <property type="molecule type" value="Genomic_DNA"/>
</dbReference>
<keyword evidence="2" id="KW-0548">Nucleotidyltransferase</keyword>
<dbReference type="Proteomes" id="UP000295741">
    <property type="component" value="Unassembled WGS sequence"/>
</dbReference>
<sequence length="193" mass="21524">MKPAETALLILAAGASRRLGRPKQQLLFHNQTLLNRIIGTAMALNAGPVVVVVGEDADRQLSENMIVVPNPEWTEGMASSIRIGIKTLQTDFPSVETVIIMVCDQPYVSTDLLQEMIDHYKENKKPVIACTYADTIGTPVLFHKEIFPELMELRGDKGARVLINKESHRVGLVNFPQGNIDIDTEEDYERLIK</sequence>
<reference evidence="2 3" key="1">
    <citation type="submission" date="2019-03" db="EMBL/GenBank/DDBJ databases">
        <title>Genomic Encyclopedia of Archaeal and Bacterial Type Strains, Phase II (KMG-II): from individual species to whole genera.</title>
        <authorList>
            <person name="Goeker M."/>
        </authorList>
    </citation>
    <scope>NUCLEOTIDE SEQUENCE [LARGE SCALE GENOMIC DNA]</scope>
    <source>
        <strain evidence="2 3">DSM 28323</strain>
    </source>
</reference>
<dbReference type="Pfam" id="PF12804">
    <property type="entry name" value="NTP_transf_3"/>
    <property type="match status" value="1"/>
</dbReference>
<dbReference type="InterPro" id="IPR029044">
    <property type="entry name" value="Nucleotide-diphossugar_trans"/>
</dbReference>
<evidence type="ECO:0000313" key="3">
    <source>
        <dbReference type="Proteomes" id="UP000295741"/>
    </source>
</evidence>
<accession>A0A4R6IU24</accession>
<proteinExistence type="predicted"/>